<keyword evidence="3" id="KW-1185">Reference proteome</keyword>
<keyword evidence="1" id="KW-1133">Transmembrane helix</keyword>
<dbReference type="Proteomes" id="UP001158576">
    <property type="component" value="Chromosome XSR"/>
</dbReference>
<dbReference type="EMBL" id="OU015569">
    <property type="protein sequence ID" value="CAG5097396.1"/>
    <property type="molecule type" value="Genomic_DNA"/>
</dbReference>
<organism evidence="2 3">
    <name type="scientific">Oikopleura dioica</name>
    <name type="common">Tunicate</name>
    <dbReference type="NCBI Taxonomy" id="34765"/>
    <lineage>
        <taxon>Eukaryota</taxon>
        <taxon>Metazoa</taxon>
        <taxon>Chordata</taxon>
        <taxon>Tunicata</taxon>
        <taxon>Appendicularia</taxon>
        <taxon>Copelata</taxon>
        <taxon>Oikopleuridae</taxon>
        <taxon>Oikopleura</taxon>
    </lineage>
</organism>
<gene>
    <name evidence="2" type="ORF">OKIOD_LOCUS6616</name>
</gene>
<feature type="transmembrane region" description="Helical" evidence="1">
    <location>
        <begin position="46"/>
        <end position="69"/>
    </location>
</feature>
<feature type="transmembrane region" description="Helical" evidence="1">
    <location>
        <begin position="138"/>
        <end position="169"/>
    </location>
</feature>
<evidence type="ECO:0000256" key="1">
    <source>
        <dbReference type="SAM" id="Phobius"/>
    </source>
</evidence>
<protein>
    <submittedName>
        <fullName evidence="2">Oidioi.mRNA.OKI2018_I69.XSR.g15058.t1.cds</fullName>
    </submittedName>
</protein>
<reference evidence="2 3" key="1">
    <citation type="submission" date="2021-04" db="EMBL/GenBank/DDBJ databases">
        <authorList>
            <person name="Bliznina A."/>
        </authorList>
    </citation>
    <scope>NUCLEOTIDE SEQUENCE [LARGE SCALE GENOMIC DNA]</scope>
</reference>
<evidence type="ECO:0000313" key="3">
    <source>
        <dbReference type="Proteomes" id="UP001158576"/>
    </source>
</evidence>
<keyword evidence="1" id="KW-0812">Transmembrane</keyword>
<proteinExistence type="predicted"/>
<evidence type="ECO:0000313" key="2">
    <source>
        <dbReference type="EMBL" id="CAG5097396.1"/>
    </source>
</evidence>
<sequence length="270" mass="29747">MPRDSMKYENEIIQFATQRFADQDAKSRITPTPSACLASCFTFRQIVIGTCLFQIFAGAVHFLFTFYGYKLLIEVDNELRHTNIGEQAIRSESDITNFSSFSAFSNSDETLNLLIAVCAVLVAFIGFAGSISYHFNTVYFILSGLGAAAALFAACCSVFATMVTILIGLPNTIFGKVMSSFSSNFAFQPISQHHVTSGINLVEAIVCIIAANSVGIIMNFALASSFAISSAASFKLRQFQIEKRRKRKRTFSDYDTEEADYIPQHGLRTA</sequence>
<accession>A0ABN7SDE2</accession>
<keyword evidence="1" id="KW-0472">Membrane</keyword>
<feature type="transmembrane region" description="Helical" evidence="1">
    <location>
        <begin position="111"/>
        <end position="131"/>
    </location>
</feature>
<name>A0ABN7SDE2_OIKDI</name>